<reference evidence="2" key="1">
    <citation type="submission" date="2022-11" db="UniProtKB">
        <authorList>
            <consortium name="WormBaseParasite"/>
        </authorList>
    </citation>
    <scope>IDENTIFICATION</scope>
</reference>
<evidence type="ECO:0000313" key="1">
    <source>
        <dbReference type="Proteomes" id="UP000887572"/>
    </source>
</evidence>
<accession>A0A914I7J2</accession>
<protein>
    <submittedName>
        <fullName evidence="2">Uncharacterized protein</fullName>
    </submittedName>
</protein>
<dbReference type="Proteomes" id="UP000887572">
    <property type="component" value="Unplaced"/>
</dbReference>
<keyword evidence="1" id="KW-1185">Reference proteome</keyword>
<dbReference type="AlphaFoldDB" id="A0A914I7J2"/>
<proteinExistence type="predicted"/>
<evidence type="ECO:0000313" key="2">
    <source>
        <dbReference type="WBParaSite" id="Gr19_v10_g7355.t1"/>
    </source>
</evidence>
<organism evidence="1 2">
    <name type="scientific">Globodera rostochiensis</name>
    <name type="common">Golden nematode worm</name>
    <name type="synonym">Heterodera rostochiensis</name>
    <dbReference type="NCBI Taxonomy" id="31243"/>
    <lineage>
        <taxon>Eukaryota</taxon>
        <taxon>Metazoa</taxon>
        <taxon>Ecdysozoa</taxon>
        <taxon>Nematoda</taxon>
        <taxon>Chromadorea</taxon>
        <taxon>Rhabditida</taxon>
        <taxon>Tylenchina</taxon>
        <taxon>Tylenchomorpha</taxon>
        <taxon>Tylenchoidea</taxon>
        <taxon>Heteroderidae</taxon>
        <taxon>Heteroderinae</taxon>
        <taxon>Globodera</taxon>
    </lineage>
</organism>
<sequence>MGPRENAALLTRHFRSTADLEAITPLAMGTDDAQLIANINWQCGTWTAAGGRGGGRRTSQDGARRMEMGMVRNKVCYGQGQELAFRIAGAGIGHNFCQ</sequence>
<dbReference type="WBParaSite" id="Gr19_v10_g7355.t1">
    <property type="protein sequence ID" value="Gr19_v10_g7355.t1"/>
    <property type="gene ID" value="Gr19_v10_g7355"/>
</dbReference>
<name>A0A914I7J2_GLORO</name>